<dbReference type="GO" id="GO:0030234">
    <property type="term" value="F:enzyme regulator activity"/>
    <property type="evidence" value="ECO:0007669"/>
    <property type="project" value="TreeGrafter"/>
</dbReference>
<dbReference type="GO" id="GO:0016874">
    <property type="term" value="F:ligase activity"/>
    <property type="evidence" value="ECO:0007669"/>
    <property type="project" value="UniProtKB-KW"/>
</dbReference>
<dbReference type="eggNOG" id="KOG3023">
    <property type="taxonomic scope" value="Eukaryota"/>
</dbReference>
<gene>
    <name evidence="2" type="ORF">PHSY_005070</name>
</gene>
<dbReference type="GO" id="GO:0035226">
    <property type="term" value="F:glutamate-cysteine ligase catalytic subunit binding"/>
    <property type="evidence" value="ECO:0007669"/>
    <property type="project" value="InterPro"/>
</dbReference>
<feature type="region of interest" description="Disordered" evidence="1">
    <location>
        <begin position="258"/>
        <end position="281"/>
    </location>
</feature>
<reference evidence="3" key="1">
    <citation type="journal article" date="2013" name="Genome Announc.">
        <title>Draft genome sequence of the basidiomycetous yeast-like fungus Pseudozyma hubeiensis SY62, which produces an abundant amount of the biosurfactant mannosylerythritol lipids.</title>
        <authorList>
            <person name="Konishi M."/>
            <person name="Hatada Y."/>
            <person name="Horiuchi J."/>
        </authorList>
    </citation>
    <scope>NUCLEOTIDE SEQUENCE [LARGE SCALE GENOMIC DNA]</scope>
    <source>
        <strain evidence="3">SY62</strain>
    </source>
</reference>
<dbReference type="STRING" id="1305764.R9P820"/>
<keyword evidence="3" id="KW-1185">Reference proteome</keyword>
<dbReference type="PANTHER" id="PTHR13295">
    <property type="entry name" value="GLUTAMATE CYSTEINE LIGASE REGULATORY SUBUNIT"/>
    <property type="match status" value="1"/>
</dbReference>
<keyword evidence="2" id="KW-0436">Ligase</keyword>
<feature type="region of interest" description="Disordered" evidence="1">
    <location>
        <begin position="342"/>
        <end position="362"/>
    </location>
</feature>
<feature type="compositionally biased region" description="Polar residues" evidence="1">
    <location>
        <begin position="266"/>
        <end position="281"/>
    </location>
</feature>
<sequence>MLPLTSCDRRASTEPSLDRAAESQLPSHMACIAALPRSPLFASGELPTLCHTTTQTNTHIMATTTSSAPPSAEETAPFSSLYIHTHDVSRSLKPSADGELAHAIHQTLHFALDGHPDDYTPSSSNSGADSGCGPLATMPTASSSTANGASTPAVASGSQVKKGFFPTGDPERPYISYHWQPSSATLSLPNPATITNPIADPCSPDLRSSYEITAKFFFLDPHDLSPSLVDDALSRLTSTTGIITVDTLVLSFPTLDLDSRPHKHSSSSLDPSTSEQSNGETSWASSVRDIWSHVSQNPQLFSLGLSDVSPTNLELLLGSLSPPIQPPSMPLFSPAIPLSTSSTQPSFSTSHPQLATSDVPSSSTNNGITSFWNMEYSLVSTARRPRLVSINVKQDPCAFDRSFDQYCSQMGIQLVAHSDRKDVLPQRTLPALMDEFKDKLPVKAEDGKQLRPKWALKYTTLIRDRGVLADKGYIVFVSSD</sequence>
<proteinExistence type="predicted"/>
<feature type="compositionally biased region" description="Polar residues" evidence="1">
    <location>
        <begin position="351"/>
        <end position="362"/>
    </location>
</feature>
<feature type="region of interest" description="Disordered" evidence="1">
    <location>
        <begin position="115"/>
        <end position="165"/>
    </location>
</feature>
<dbReference type="GO" id="GO:0017109">
    <property type="term" value="C:glutamate-cysteine ligase complex"/>
    <property type="evidence" value="ECO:0007669"/>
    <property type="project" value="TreeGrafter"/>
</dbReference>
<dbReference type="OrthoDB" id="5596051at2759"/>
<evidence type="ECO:0000313" key="2">
    <source>
        <dbReference type="EMBL" id="GAC97484.1"/>
    </source>
</evidence>
<dbReference type="RefSeq" id="XP_012191071.1">
    <property type="nucleotide sequence ID" value="XM_012335681.1"/>
</dbReference>
<evidence type="ECO:0000256" key="1">
    <source>
        <dbReference type="SAM" id="MobiDB-lite"/>
    </source>
</evidence>
<organism evidence="2 3">
    <name type="scientific">Pseudozyma hubeiensis (strain SY62)</name>
    <name type="common">Yeast</name>
    <dbReference type="NCBI Taxonomy" id="1305764"/>
    <lineage>
        <taxon>Eukaryota</taxon>
        <taxon>Fungi</taxon>
        <taxon>Dikarya</taxon>
        <taxon>Basidiomycota</taxon>
        <taxon>Ustilaginomycotina</taxon>
        <taxon>Ustilaginomycetes</taxon>
        <taxon>Ustilaginales</taxon>
        <taxon>Ustilaginaceae</taxon>
        <taxon>Pseudozyma</taxon>
    </lineage>
</organism>
<protein>
    <submittedName>
        <fullName evidence="2">Glutamate-cysteine ligase modifier subunit</fullName>
    </submittedName>
</protein>
<name>R9P820_PSEHS</name>
<dbReference type="PANTHER" id="PTHR13295:SF4">
    <property type="entry name" value="GLUTAMATE--CYSTEINE LIGASE REGULATORY SUBUNIT"/>
    <property type="match status" value="1"/>
</dbReference>
<dbReference type="HOGENOM" id="CLU_568723_0_0_1"/>
<evidence type="ECO:0000313" key="3">
    <source>
        <dbReference type="Proteomes" id="UP000014071"/>
    </source>
</evidence>
<dbReference type="InterPro" id="IPR032963">
    <property type="entry name" value="Gclm"/>
</dbReference>
<dbReference type="GeneID" id="24110350"/>
<dbReference type="GO" id="GO:0006750">
    <property type="term" value="P:glutathione biosynthetic process"/>
    <property type="evidence" value="ECO:0007669"/>
    <property type="project" value="InterPro"/>
</dbReference>
<feature type="compositionally biased region" description="Low complexity" evidence="1">
    <location>
        <begin position="140"/>
        <end position="153"/>
    </location>
</feature>
<dbReference type="Proteomes" id="UP000014071">
    <property type="component" value="Unassembled WGS sequence"/>
</dbReference>
<accession>R9P820</accession>
<dbReference type="EMBL" id="DF238810">
    <property type="protein sequence ID" value="GAC97484.1"/>
    <property type="molecule type" value="Genomic_DNA"/>
</dbReference>
<dbReference type="AlphaFoldDB" id="R9P820"/>